<evidence type="ECO:0000256" key="3">
    <source>
        <dbReference type="SAM" id="SignalP"/>
    </source>
</evidence>
<name>A0ABU0BQP4_9HYPH</name>
<evidence type="ECO:0000256" key="2">
    <source>
        <dbReference type="SAM" id="MobiDB-lite"/>
    </source>
</evidence>
<dbReference type="Proteomes" id="UP001230207">
    <property type="component" value="Unassembled WGS sequence"/>
</dbReference>
<reference evidence="4 5" key="1">
    <citation type="submission" date="2023-07" db="EMBL/GenBank/DDBJ databases">
        <title>Genomic Encyclopedia of Type Strains, Phase IV (KMG-IV): sequencing the most valuable type-strain genomes for metagenomic binning, comparative biology and taxonomic classification.</title>
        <authorList>
            <person name="Goeker M."/>
        </authorList>
    </citation>
    <scope>NUCLEOTIDE SEQUENCE [LARGE SCALE GENOMIC DNA]</scope>
    <source>
        <strain evidence="4 5">DSM 1112</strain>
    </source>
</reference>
<dbReference type="RefSeq" id="WP_307230427.1">
    <property type="nucleotide sequence ID" value="NZ_JAUSVF010000001.1"/>
</dbReference>
<feature type="signal peptide" evidence="3">
    <location>
        <begin position="1"/>
        <end position="22"/>
    </location>
</feature>
<dbReference type="EMBL" id="JAUSVF010000001">
    <property type="protein sequence ID" value="MDQ0320564.1"/>
    <property type="molecule type" value="Genomic_DNA"/>
</dbReference>
<keyword evidence="3" id="KW-0732">Signal</keyword>
<evidence type="ECO:0000313" key="4">
    <source>
        <dbReference type="EMBL" id="MDQ0320564.1"/>
    </source>
</evidence>
<gene>
    <name evidence="4" type="ORF">QO002_002702</name>
</gene>
<feature type="compositionally biased region" description="Polar residues" evidence="2">
    <location>
        <begin position="299"/>
        <end position="311"/>
    </location>
</feature>
<accession>A0ABU0BQP4</accession>
<feature type="region of interest" description="Disordered" evidence="2">
    <location>
        <begin position="299"/>
        <end position="355"/>
    </location>
</feature>
<keyword evidence="5" id="KW-1185">Reference proteome</keyword>
<evidence type="ECO:0000313" key="5">
    <source>
        <dbReference type="Proteomes" id="UP001230207"/>
    </source>
</evidence>
<dbReference type="InterPro" id="IPR021293">
    <property type="entry name" value="DUF2865"/>
</dbReference>
<dbReference type="Pfam" id="PF11064">
    <property type="entry name" value="DUF2865"/>
    <property type="match status" value="1"/>
</dbReference>
<feature type="compositionally biased region" description="Basic and acidic residues" evidence="2">
    <location>
        <begin position="315"/>
        <end position="324"/>
    </location>
</feature>
<evidence type="ECO:0008006" key="6">
    <source>
        <dbReference type="Google" id="ProtNLM"/>
    </source>
</evidence>
<proteinExistence type="predicted"/>
<protein>
    <recommendedName>
        <fullName evidence="6">DUF2865 domain-containing protein</fullName>
    </recommendedName>
</protein>
<feature type="coiled-coil region" evidence="1">
    <location>
        <begin position="92"/>
        <end position="119"/>
    </location>
</feature>
<sequence length="355" mass="38253">MRLRSVPIAVFSAVLLLLAAQAAEASAVCERLNAKLTDLPKATIISNANLRDYAAAISRQNLDLRQARSERRRAGCNAGSVVVIGAPQDDTCEGLGTAITQMEANLEDLKARRQQLVSGGDDTLRRRLLAALDVNRCAEEQDEILQAAAAEPESHRNILKDLPPIRESILSDQAEMPNFALPGDDYGGSLRTMCVRTCDGAFFPISSNATPADFQRDAETCRRRCPGAETALYYHALTTEESEQMISASTGEPYIDLPTAFAYKTRDPAAASQCGCAPAKTANQSTPQQGSIITITTGAPQSGLQTKSATSIPERPYDPQDKKVRVIGPSFLPTQESSIDLHHPAGPAYQEQQPN</sequence>
<organism evidence="4 5">
    <name type="scientific">Pararhizobium capsulatum DSM 1112</name>
    <dbReference type="NCBI Taxonomy" id="1121113"/>
    <lineage>
        <taxon>Bacteria</taxon>
        <taxon>Pseudomonadati</taxon>
        <taxon>Pseudomonadota</taxon>
        <taxon>Alphaproteobacteria</taxon>
        <taxon>Hyphomicrobiales</taxon>
        <taxon>Rhizobiaceae</taxon>
        <taxon>Rhizobium/Agrobacterium group</taxon>
        <taxon>Pararhizobium</taxon>
    </lineage>
</organism>
<feature type="chain" id="PRO_5047374864" description="DUF2865 domain-containing protein" evidence="3">
    <location>
        <begin position="23"/>
        <end position="355"/>
    </location>
</feature>
<evidence type="ECO:0000256" key="1">
    <source>
        <dbReference type="SAM" id="Coils"/>
    </source>
</evidence>
<keyword evidence="1" id="KW-0175">Coiled coil</keyword>
<comment type="caution">
    <text evidence="4">The sequence shown here is derived from an EMBL/GenBank/DDBJ whole genome shotgun (WGS) entry which is preliminary data.</text>
</comment>